<keyword evidence="15" id="KW-0519">Myristate</keyword>
<evidence type="ECO:0000259" key="33">
    <source>
        <dbReference type="PROSITE" id="PS50507"/>
    </source>
</evidence>
<dbReference type="PROSITE" id="PS51218">
    <property type="entry name" value="SF3_HELICASE_2"/>
    <property type="match status" value="1"/>
</dbReference>
<dbReference type="Gene3D" id="2.60.120.20">
    <property type="match status" value="3"/>
</dbReference>
<evidence type="ECO:0000256" key="17">
    <source>
        <dbReference type="ARBA" id="ARBA00022801"/>
    </source>
</evidence>
<dbReference type="Pfam" id="PF00910">
    <property type="entry name" value="RNA_helicase"/>
    <property type="match status" value="1"/>
</dbReference>
<dbReference type="SUPFAM" id="SSF56672">
    <property type="entry name" value="DNA/RNA polymerases"/>
    <property type="match status" value="1"/>
</dbReference>
<keyword evidence="4" id="KW-0813">Transport</keyword>
<reference evidence="35" key="1">
    <citation type="submission" date="2019-09" db="EMBL/GenBank/DDBJ databases">
        <authorList>
            <person name="Balla K.M."/>
            <person name="Rice M.C."/>
            <person name="Gagnon J.A."/>
            <person name="Elde N.C."/>
        </authorList>
    </citation>
    <scope>NUCLEOTIDE SEQUENCE</scope>
    <source>
        <strain evidence="35">CZAR/ZfPV/2018/Utah/USA</strain>
    </source>
</reference>
<keyword evidence="25" id="KW-1182">Viral ion channel</keyword>
<dbReference type="Gene3D" id="1.20.960.20">
    <property type="match status" value="1"/>
</dbReference>
<evidence type="ECO:0000256" key="5">
    <source>
        <dbReference type="ARBA" id="ARBA00022484"/>
    </source>
</evidence>
<evidence type="ECO:0000256" key="29">
    <source>
        <dbReference type="ARBA" id="ARBA00023288"/>
    </source>
</evidence>
<dbReference type="InterPro" id="IPR033703">
    <property type="entry name" value="Rhv-like"/>
</dbReference>
<dbReference type="GO" id="GO:0006508">
    <property type="term" value="P:proteolysis"/>
    <property type="evidence" value="ECO:0007669"/>
    <property type="project" value="UniProtKB-KW"/>
</dbReference>
<keyword evidence="30" id="KW-1160">Virus entry into host cell</keyword>
<evidence type="ECO:0000256" key="28">
    <source>
        <dbReference type="ARBA" id="ARBA00023200"/>
    </source>
</evidence>
<keyword evidence="7" id="KW-0191">Covalent protein-RNA linkage</keyword>
<dbReference type="GO" id="GO:0005524">
    <property type="term" value="F:ATP binding"/>
    <property type="evidence" value="ECO:0007669"/>
    <property type="project" value="UniProtKB-KW"/>
</dbReference>
<dbReference type="InterPro" id="IPR007094">
    <property type="entry name" value="RNA-dir_pol_PSvirus"/>
</dbReference>
<evidence type="ECO:0000256" key="22">
    <source>
        <dbReference type="ARBA" id="ARBA00022844"/>
    </source>
</evidence>
<dbReference type="InterPro" id="IPR029053">
    <property type="entry name" value="Viral_coat"/>
</dbReference>
<keyword evidence="6" id="KW-1036">Host cytoplasmic vesicle</keyword>
<dbReference type="Gene3D" id="3.30.70.270">
    <property type="match status" value="2"/>
</dbReference>
<dbReference type="InterPro" id="IPR001676">
    <property type="entry name" value="Picornavirus_capsid"/>
</dbReference>
<dbReference type="GO" id="GO:0008234">
    <property type="term" value="F:cysteine-type peptidase activity"/>
    <property type="evidence" value="ECO:0007669"/>
    <property type="project" value="UniProtKB-KW"/>
</dbReference>
<proteinExistence type="predicted"/>
<keyword evidence="27" id="KW-0472">Membrane</keyword>
<dbReference type="InterPro" id="IPR059138">
    <property type="entry name" value="Pico_VP1"/>
</dbReference>
<evidence type="ECO:0000256" key="9">
    <source>
        <dbReference type="ARBA" id="ARBA00022561"/>
    </source>
</evidence>
<evidence type="ECO:0000256" key="7">
    <source>
        <dbReference type="ARBA" id="ARBA00022520"/>
    </source>
</evidence>
<keyword evidence="10" id="KW-0945">Host-virus interaction</keyword>
<evidence type="ECO:0000256" key="21">
    <source>
        <dbReference type="ARBA" id="ARBA00022840"/>
    </source>
</evidence>
<dbReference type="CDD" id="cd00205">
    <property type="entry name" value="rhv_like"/>
    <property type="match status" value="1"/>
</dbReference>
<dbReference type="GO" id="GO:0044162">
    <property type="term" value="C:host cell cytoplasmic vesicle membrane"/>
    <property type="evidence" value="ECO:0007669"/>
    <property type="project" value="UniProtKB-SubCell"/>
</dbReference>
<dbReference type="PROSITE" id="PS50507">
    <property type="entry name" value="RDRP_SSRNA_POS"/>
    <property type="match status" value="1"/>
</dbReference>
<keyword evidence="16" id="KW-0547">Nucleotide-binding</keyword>
<dbReference type="GO" id="GO:0003724">
    <property type="term" value="F:RNA helicase activity"/>
    <property type="evidence" value="ECO:0007669"/>
    <property type="project" value="InterPro"/>
</dbReference>
<dbReference type="Pfam" id="PF00073">
    <property type="entry name" value="Rhv"/>
    <property type="match status" value="2"/>
</dbReference>
<dbReference type="GO" id="GO:0019062">
    <property type="term" value="P:virion attachment to host cell"/>
    <property type="evidence" value="ECO:0007669"/>
    <property type="project" value="UniProtKB-KW"/>
</dbReference>
<evidence type="ECO:0000256" key="16">
    <source>
        <dbReference type="ARBA" id="ARBA00022741"/>
    </source>
</evidence>
<dbReference type="GO" id="GO:0003723">
    <property type="term" value="F:RNA binding"/>
    <property type="evidence" value="ECO:0007669"/>
    <property type="project" value="InterPro"/>
</dbReference>
<keyword evidence="22" id="KW-0946">Virion</keyword>
<evidence type="ECO:0000256" key="19">
    <source>
        <dbReference type="ARBA" id="ARBA00022806"/>
    </source>
</evidence>
<keyword evidence="9" id="KW-0167">Capsid protein</keyword>
<dbReference type="InterPro" id="IPR001205">
    <property type="entry name" value="RNA-dir_pol_C"/>
</dbReference>
<feature type="compositionally biased region" description="Polar residues" evidence="32">
    <location>
        <begin position="142"/>
        <end position="152"/>
    </location>
</feature>
<dbReference type="SUPFAM" id="SSF52540">
    <property type="entry name" value="P-loop containing nucleoside triphosphate hydrolases"/>
    <property type="match status" value="1"/>
</dbReference>
<evidence type="ECO:0000256" key="20">
    <source>
        <dbReference type="ARBA" id="ARBA00022807"/>
    </source>
</evidence>
<dbReference type="GO" id="GO:0046718">
    <property type="term" value="P:symbiont entry into host cell"/>
    <property type="evidence" value="ECO:0007669"/>
    <property type="project" value="UniProtKB-KW"/>
</dbReference>
<dbReference type="GO" id="GO:0015267">
    <property type="term" value="F:channel activity"/>
    <property type="evidence" value="ECO:0007669"/>
    <property type="project" value="UniProtKB-KW"/>
</dbReference>
<keyword evidence="17" id="KW-0378">Hydrolase</keyword>
<evidence type="ECO:0000256" key="13">
    <source>
        <dbReference type="ARBA" id="ARBA00022695"/>
    </source>
</evidence>
<evidence type="ECO:0000256" key="26">
    <source>
        <dbReference type="ARBA" id="ARBA00023065"/>
    </source>
</evidence>
<feature type="domain" description="SF3 helicase" evidence="34">
    <location>
        <begin position="1217"/>
        <end position="1380"/>
    </location>
</feature>
<evidence type="ECO:0000256" key="27">
    <source>
        <dbReference type="ARBA" id="ARBA00023136"/>
    </source>
</evidence>
<keyword evidence="14" id="KW-1143">T=pseudo3 icosahedral capsid protein</keyword>
<dbReference type="InterPro" id="IPR009003">
    <property type="entry name" value="Peptidase_S1_PA"/>
</dbReference>
<dbReference type="GO" id="GO:0034220">
    <property type="term" value="P:monoatomic ion transmembrane transport"/>
    <property type="evidence" value="ECO:0007669"/>
    <property type="project" value="UniProtKB-KW"/>
</dbReference>
<dbReference type="InterPro" id="IPR027417">
    <property type="entry name" value="P-loop_NTPase"/>
</dbReference>
<keyword evidence="19" id="KW-0347">Helicase</keyword>
<evidence type="ECO:0000313" key="35">
    <source>
        <dbReference type="EMBL" id="QID57933.1"/>
    </source>
</evidence>
<keyword evidence="5" id="KW-0696">RNA-directed RNA polymerase</keyword>
<dbReference type="InterPro" id="IPR000605">
    <property type="entry name" value="Helicase_SF3_ssDNA/RNA_vir"/>
</dbReference>
<dbReference type="GO" id="GO:0039694">
    <property type="term" value="P:viral RNA genome replication"/>
    <property type="evidence" value="ECO:0007669"/>
    <property type="project" value="InterPro"/>
</dbReference>
<keyword evidence="31" id="KW-0407">Ion channel</keyword>
<keyword evidence="8" id="KW-0597">Phosphoprotein</keyword>
<keyword evidence="12" id="KW-0808">Transferase</keyword>
<name>A0A6G6C0M9_9PICO</name>
<evidence type="ECO:0000256" key="23">
    <source>
        <dbReference type="ARBA" id="ARBA00022870"/>
    </source>
</evidence>
<evidence type="ECO:0000256" key="32">
    <source>
        <dbReference type="SAM" id="MobiDB-lite"/>
    </source>
</evidence>
<feature type="domain" description="RdRp catalytic" evidence="33">
    <location>
        <begin position="2172"/>
        <end position="2287"/>
    </location>
</feature>
<feature type="compositionally biased region" description="Basic and acidic residues" evidence="32">
    <location>
        <begin position="153"/>
        <end position="170"/>
    </location>
</feature>
<evidence type="ECO:0000256" key="24">
    <source>
        <dbReference type="ARBA" id="ARBA00022953"/>
    </source>
</evidence>
<dbReference type="SUPFAM" id="SSF88633">
    <property type="entry name" value="Positive stranded ssRNA viruses"/>
    <property type="match status" value="2"/>
</dbReference>
<evidence type="ECO:0000256" key="8">
    <source>
        <dbReference type="ARBA" id="ARBA00022553"/>
    </source>
</evidence>
<evidence type="ECO:0000256" key="11">
    <source>
        <dbReference type="ARBA" id="ARBA00022670"/>
    </source>
</evidence>
<evidence type="ECO:0000256" key="15">
    <source>
        <dbReference type="ARBA" id="ARBA00022707"/>
    </source>
</evidence>
<keyword evidence="23" id="KW-1043">Host membrane</keyword>
<evidence type="ECO:0000256" key="4">
    <source>
        <dbReference type="ARBA" id="ARBA00022448"/>
    </source>
</evidence>
<sequence length="2430" mass="263030">MQTTIMNSDMRSPLFSSFSPEFYFGRFALRSAPHYLPESLIDQCIACPTMIPLPPTTVDSKYLSFFLSFTPPPPPRYIGGTMIPLSDEPTLPRPQYHIPTAHNQGQYISINGSGNSIDLTNGVNGNTASAVVPVESAVSAPLTASASPPVTKSKSDKPANHKSYLKDASAKHKKKSLADPATEDVLEDSDRVGVILALGNSNICSQSLAPAPFASPIATEHTIPISHDAISDFPPLSEHCYSAGTFEYSVSSPLNVTLKTFSVASVLNKSNVLSANASCFENMSFDAYVAVTLNSTKFHSGLLMIVASPCPFVSTGAYLTNFRMLIMLPHGYINLAETNGCSAALPFASCQSSVNLRVDYSWHIAIVAIAPLGAIGGSVTSLVGNVQVGFTNVTAAGVILPFKNFLETASFTPLGPFPAQDEHFYTRSAPGNGAFGNVQPGSGIPLAYSCAAPEEPNLPGEVHDFLEIARIPGYVQLIDWATGLDPGVVFAEIDVSPCNAGAATPCAMISSLFAQWSGSLINTFKISAAAMSAGRFLACYSPDGRRPQDLSEAMTLFHAVYDLGLNKEFTFVTPFVSRTQFVSTRLCLGKIFLVVVAPYIAPRGAPTSATVIHFTAAGDDFQFKQPIVPEHVHQGNDGADPVAPCDPVPNPLPPVDSMEVGSPAPPADTNIAGYFSMFRARRQIDVDKARSYNYRIWPCHMTGSFPFSDFTHADLIFSMFSYFRCDASIALYRNATAATHLSVAFLPSGATHQDVAYADGQIRNSSLASVSTLFANEQNCIVLDVPYLATTSASSAICDPQLNDVPRVGGTNSPACPGSLSLSVTVNTSLVPFVAYRNTRALLAPPPPLMKLKSLPPVPTIPPPMILPVLSVASKYMCLTDSVHVCDSEMSCHYDGEKFRFSGPCHSKSSHIEVTPEEFDSIVNLSKVPLRPTDPTLLFSLMVPSEPSDPPPHARNEGLVDVPGIENGLTNGAALLAGSVQSAAKEFSEGAALLAAAMQTSSAEAVSAIKPLVDSGATTLDSITSLSDVFKTMFDTDVLNKVVKAVAVLACLAKDGLTTAAALAGLLFLPEILKTTTAPSDSDSLLSCFKTVFRISVKHVKFVLSHFCDAFARSEGVRDFAPWFTVLRGTQNLVQLVAAAIGYIFNVIERKQVRSPEARFEKFKPTFDMLQEEALGGGLDAALIYRKAVLMCQGFFKEIPSKPNTLFTYLNTCRANADRMVQMAKPEHNLTPLRPEPVVIYIYGEPGCGKSFAATAIANYLCEMHGVNPNDGVFSKSPDNQYFDGYTGQLVHIIDDLGQAPDGSDYKEFALLVSSTLYIPSYADLANKGTPYTTPFIIVTSNFSTPTENAARCLNALSRRFHLYYHAVPSKRYMRGNTIDIARAIVPTPTATLDYADCLCPLTDGTALRFFGPKGARSLHGVIYDAVMLNNSRGDNAKATSHIFKTPYELKVVSAPVTTYCPDLKADADFNVPSTTTIKYAKSEMLNFSNVFMRGARNIPPTGMNLDDLPTPDIAPPDLKLTDPEYDAKTKAFQRELDKYKDAALDMCPACGNDACVCKIKLAKEFTFDYAPSCMDPEGCIATWRATFCIDPVGCAKASRHDPKKLHFCECDEAPATIPVPKPCYCSTGWTPLDPPPTITRRVIAATDDVKRRAKALTSLRTYRGPLRTAWRHIKDWGLWLLWFFLAFVAVQTTVYYADKATCALVNAISPQDNKPKKKAKQPVASEAVYGGAAHKPTLHATNEGLLTEPLYTLIKPNQVVVTNSAGFPANGLMLGRTIMLTNTHMFADRPQTMTLSGHGEVRVVNSYVDGDHLFVDLDLPTQYRDLRKHVLVAESDVPANPTRSLSGYLVSATPTMVLPTMSVYRTSVDTDLAGLVDAYTYTSVHFDGLCGSPLLLAFANGLRLGGIHTAGAGHATGYSTRLTREMCNKAFDTLARATCEGVRSLVGPITPGSFIPRKSVLKPSPLHGVYPVTKIPAALSDYSRTLDPGVSLDDVIFQKFTSDVSTPWDTLAVGYDIWKAKAMLPEPTLFTVEMALNGAACLDPIDMSLSVGYPYTGLGLSRDDFVTRLPDGTLTPTPLLLREMEKFRSNPEDFYFATFLKDELRNVAKAKAGKTRVVDTAPFPVLVCMRVAFGSFYSFMHANPGVRTGSAVGCNPDIHWTAFANGFAGYPDVFDIDYSCYDGTVPSAAFEVLIDNVSDMSVDPDAGKMLRWACYSKHVYGAELYQIVGGMPSGMSGTSVFNTVLNNTLILSALATSPLFNPDDYAILAYGDDVLYANRNTINPSFVAKFLGEKAGMVLTPASKAGTFPEHSSIRDVTFLKRSFVPCPTAPVCWLAPIDPETIKQSCMWLRKGALGDVLTSLSWLLFHHGQTAYDEFCRKCNAHLIRNGFPPFSFTAFSYLFYVWSANNGITPLPQPFRTLPPHPTFFD</sequence>
<keyword evidence="29" id="KW-0449">Lipoprotein</keyword>
<evidence type="ECO:0000256" key="1">
    <source>
        <dbReference type="ARBA" id="ARBA00004295"/>
    </source>
</evidence>
<dbReference type="InterPro" id="IPR043128">
    <property type="entry name" value="Rev_trsase/Diguanyl_cyclase"/>
</dbReference>
<keyword evidence="21" id="KW-0067">ATP-binding</keyword>
<accession>A0A6G6C0M9</accession>
<evidence type="ECO:0000256" key="31">
    <source>
        <dbReference type="ARBA" id="ARBA00023303"/>
    </source>
</evidence>
<organism evidence="35">
    <name type="scientific">Zebrafish picornavirus 1</name>
    <dbReference type="NCBI Taxonomy" id="2563826"/>
    <lineage>
        <taxon>Viruses</taxon>
        <taxon>Riboviria</taxon>
        <taxon>Orthornavirae</taxon>
        <taxon>Pisuviricota</taxon>
        <taxon>Pisoniviricetes</taxon>
        <taxon>Picornavirales</taxon>
        <taxon>Picornaviridae</taxon>
        <taxon>Cyprivirus A</taxon>
    </lineage>
</organism>
<dbReference type="EMBL" id="MN524064">
    <property type="protein sequence ID" value="QID57933.1"/>
    <property type="molecule type" value="Genomic_RNA"/>
</dbReference>
<evidence type="ECO:0000256" key="14">
    <source>
        <dbReference type="ARBA" id="ARBA00022706"/>
    </source>
</evidence>
<dbReference type="GO" id="GO:0039618">
    <property type="term" value="C:T=pseudo3 icosahedral viral capsid"/>
    <property type="evidence" value="ECO:0007669"/>
    <property type="project" value="UniProtKB-KW"/>
</dbReference>
<dbReference type="SUPFAM" id="SSF50494">
    <property type="entry name" value="Trypsin-like serine proteases"/>
    <property type="match status" value="1"/>
</dbReference>
<keyword evidence="20" id="KW-0788">Thiol protease</keyword>
<keyword evidence="13" id="KW-0548">Nucleotidyltransferase</keyword>
<dbReference type="PRINTS" id="PR00918">
    <property type="entry name" value="CALICVIRUSNS"/>
</dbReference>
<keyword evidence="28" id="KW-1035">Host cytoplasm</keyword>
<evidence type="ECO:0000256" key="25">
    <source>
        <dbReference type="ARBA" id="ARBA00023039"/>
    </source>
</evidence>
<keyword evidence="18" id="KW-1161">Viral attachment to host cell</keyword>
<dbReference type="InterPro" id="IPR004004">
    <property type="entry name" value="Helic/Pol/Pept_Calicivir-typ"/>
</dbReference>
<dbReference type="GO" id="GO:0006351">
    <property type="term" value="P:DNA-templated transcription"/>
    <property type="evidence" value="ECO:0007669"/>
    <property type="project" value="InterPro"/>
</dbReference>
<dbReference type="InterPro" id="IPR014759">
    <property type="entry name" value="Helicase_SF3_ssRNA_vir"/>
</dbReference>
<evidence type="ECO:0000256" key="3">
    <source>
        <dbReference type="ARBA" id="ARBA00020107"/>
    </source>
</evidence>
<evidence type="ECO:0000256" key="2">
    <source>
        <dbReference type="ARBA" id="ARBA00004328"/>
    </source>
</evidence>
<evidence type="ECO:0000256" key="18">
    <source>
        <dbReference type="ARBA" id="ARBA00022804"/>
    </source>
</evidence>
<comment type="subcellular location">
    <subcellularLocation>
        <location evidence="1">Host cytoplasmic vesicle membrane</location>
        <topology evidence="1">Peripheral membrane protein</topology>
        <orientation evidence="1">Cytoplasmic side</orientation>
    </subcellularLocation>
    <subcellularLocation>
        <location evidence="2">Virion</location>
    </subcellularLocation>
</comment>
<evidence type="ECO:0000256" key="10">
    <source>
        <dbReference type="ARBA" id="ARBA00022581"/>
    </source>
</evidence>
<keyword evidence="11" id="KW-0645">Protease</keyword>
<keyword evidence="26" id="KW-0406">Ion transport</keyword>
<evidence type="ECO:0000256" key="30">
    <source>
        <dbReference type="ARBA" id="ARBA00023296"/>
    </source>
</evidence>
<dbReference type="Pfam" id="PF22663">
    <property type="entry name" value="Rhv_5"/>
    <property type="match status" value="1"/>
</dbReference>
<dbReference type="GO" id="GO:0003968">
    <property type="term" value="F:RNA-directed RNA polymerase activity"/>
    <property type="evidence" value="ECO:0007669"/>
    <property type="project" value="UniProtKB-KW"/>
</dbReference>
<feature type="region of interest" description="Disordered" evidence="32">
    <location>
        <begin position="142"/>
        <end position="183"/>
    </location>
</feature>
<protein>
    <recommendedName>
        <fullName evidence="3">Genome polyprotein</fullName>
    </recommendedName>
</protein>
<dbReference type="CDD" id="cd23193">
    <property type="entry name" value="ps-ssRNA_Picornaviridae"/>
    <property type="match status" value="1"/>
</dbReference>
<evidence type="ECO:0000256" key="12">
    <source>
        <dbReference type="ARBA" id="ARBA00022679"/>
    </source>
</evidence>
<dbReference type="InterPro" id="IPR043502">
    <property type="entry name" value="DNA/RNA_pol_sf"/>
</dbReference>
<evidence type="ECO:0000256" key="6">
    <source>
        <dbReference type="ARBA" id="ARBA00022488"/>
    </source>
</evidence>
<dbReference type="Pfam" id="PF00680">
    <property type="entry name" value="RdRP_1"/>
    <property type="match status" value="1"/>
</dbReference>
<keyword evidence="24" id="KW-0693">Viral RNA replication</keyword>
<evidence type="ECO:0000259" key="34">
    <source>
        <dbReference type="PROSITE" id="PS51218"/>
    </source>
</evidence>
<dbReference type="GO" id="GO:0005198">
    <property type="term" value="F:structural molecule activity"/>
    <property type="evidence" value="ECO:0007669"/>
    <property type="project" value="InterPro"/>
</dbReference>
<dbReference type="Gene3D" id="3.40.50.300">
    <property type="entry name" value="P-loop containing nucleotide triphosphate hydrolases"/>
    <property type="match status" value="1"/>
</dbReference>